<keyword evidence="1" id="KW-0812">Transmembrane</keyword>
<protein>
    <recommendedName>
        <fullName evidence="2">Signal transduction histidine kinase internal region domain-containing protein</fullName>
    </recommendedName>
</protein>
<dbReference type="InterPro" id="IPR050640">
    <property type="entry name" value="Bact_2-comp_sensor_kinase"/>
</dbReference>
<dbReference type="PANTHER" id="PTHR34220:SF7">
    <property type="entry name" value="SENSOR HISTIDINE KINASE YPDA"/>
    <property type="match status" value="1"/>
</dbReference>
<dbReference type="GO" id="GO:0016020">
    <property type="term" value="C:membrane"/>
    <property type="evidence" value="ECO:0007669"/>
    <property type="project" value="InterPro"/>
</dbReference>
<keyword evidence="1" id="KW-1133">Transmembrane helix</keyword>
<comment type="caution">
    <text evidence="3">The sequence shown here is derived from an EMBL/GenBank/DDBJ whole genome shotgun (WGS) entry which is preliminary data.</text>
</comment>
<evidence type="ECO:0000313" key="3">
    <source>
        <dbReference type="EMBL" id="TXB63238.1"/>
    </source>
</evidence>
<organism evidence="3 4">
    <name type="scientific">Phaeodactylibacter luteus</name>
    <dbReference type="NCBI Taxonomy" id="1564516"/>
    <lineage>
        <taxon>Bacteria</taxon>
        <taxon>Pseudomonadati</taxon>
        <taxon>Bacteroidota</taxon>
        <taxon>Saprospiria</taxon>
        <taxon>Saprospirales</taxon>
        <taxon>Haliscomenobacteraceae</taxon>
        <taxon>Phaeodactylibacter</taxon>
    </lineage>
</organism>
<proteinExistence type="predicted"/>
<dbReference type="OrthoDB" id="9809908at2"/>
<feature type="transmembrane region" description="Helical" evidence="1">
    <location>
        <begin position="52"/>
        <end position="73"/>
    </location>
</feature>
<dbReference type="Pfam" id="PF06580">
    <property type="entry name" value="His_kinase"/>
    <property type="match status" value="1"/>
</dbReference>
<dbReference type="InterPro" id="IPR010559">
    <property type="entry name" value="Sig_transdc_His_kin_internal"/>
</dbReference>
<dbReference type="Proteomes" id="UP000321580">
    <property type="component" value="Unassembled WGS sequence"/>
</dbReference>
<feature type="transmembrane region" description="Helical" evidence="1">
    <location>
        <begin position="20"/>
        <end position="40"/>
    </location>
</feature>
<dbReference type="GO" id="GO:0000155">
    <property type="term" value="F:phosphorelay sensor kinase activity"/>
    <property type="evidence" value="ECO:0007669"/>
    <property type="project" value="InterPro"/>
</dbReference>
<feature type="domain" description="Signal transduction histidine kinase internal region" evidence="2">
    <location>
        <begin position="168"/>
        <end position="246"/>
    </location>
</feature>
<dbReference type="EMBL" id="VOOR01000017">
    <property type="protein sequence ID" value="TXB63238.1"/>
    <property type="molecule type" value="Genomic_DNA"/>
</dbReference>
<keyword evidence="4" id="KW-1185">Reference proteome</keyword>
<dbReference type="RefSeq" id="WP_147167271.1">
    <property type="nucleotide sequence ID" value="NZ_VOOR01000017.1"/>
</dbReference>
<dbReference type="AlphaFoldDB" id="A0A5C6RLJ6"/>
<feature type="transmembrane region" description="Helical" evidence="1">
    <location>
        <begin position="94"/>
        <end position="114"/>
    </location>
</feature>
<name>A0A5C6RLJ6_9BACT</name>
<evidence type="ECO:0000259" key="2">
    <source>
        <dbReference type="Pfam" id="PF06580"/>
    </source>
</evidence>
<dbReference type="PANTHER" id="PTHR34220">
    <property type="entry name" value="SENSOR HISTIDINE KINASE YPDA"/>
    <property type="match status" value="1"/>
</dbReference>
<sequence length="351" mass="40320">MQEELKEQPWKWLGFDDRWLLLLGIPLLSFSIPLLLFDATLSEGLSAYWPKWLVSGIYTASYWLSARTVFIYFRKRHPGAGQTKRRVLRTWGTMIAVFFLVNLLLGWLCVSFLNDMGEVAVSEFDMAVGSFLILALTGSIYEAVYFYHNWKQTLLEAEQLRRAQAESQLEGLRSQVNPHFLFNSLNTLAYLIPEDEARAVRFVQHLSKVYRYILEIRGKQLVTLEEELSFLEAYRFLVRERFEDNLQIGLEVAPEALSKSMAPLSLQMLLENAIKHNIISQAQPLVIRVVAKGEWAEVCNTLQPKKQVADSTGVGLENISRRYAYFSNRKVEVVQTDGQFCVRLPLIDGAI</sequence>
<feature type="transmembrane region" description="Helical" evidence="1">
    <location>
        <begin position="126"/>
        <end position="147"/>
    </location>
</feature>
<reference evidence="3 4" key="1">
    <citation type="submission" date="2019-08" db="EMBL/GenBank/DDBJ databases">
        <title>Genome of Phaeodactylibacter luteus.</title>
        <authorList>
            <person name="Bowman J.P."/>
        </authorList>
    </citation>
    <scope>NUCLEOTIDE SEQUENCE [LARGE SCALE GENOMIC DNA]</scope>
    <source>
        <strain evidence="3 4">KCTC 42180</strain>
    </source>
</reference>
<keyword evidence="1" id="KW-0472">Membrane</keyword>
<accession>A0A5C6RLJ6</accession>
<gene>
    <name evidence="3" type="ORF">FRY97_09645</name>
</gene>
<evidence type="ECO:0000256" key="1">
    <source>
        <dbReference type="SAM" id="Phobius"/>
    </source>
</evidence>
<evidence type="ECO:0000313" key="4">
    <source>
        <dbReference type="Proteomes" id="UP000321580"/>
    </source>
</evidence>